<evidence type="ECO:0000313" key="2">
    <source>
        <dbReference type="EMBL" id="RKG76075.1"/>
    </source>
</evidence>
<comment type="caution">
    <text evidence="2">The sequence shown here is derived from an EMBL/GenBank/DDBJ whole genome shotgun (WGS) entry which is preliminary data.</text>
</comment>
<keyword evidence="1" id="KW-1133">Transmembrane helix</keyword>
<protein>
    <submittedName>
        <fullName evidence="2">Uncharacterized protein</fullName>
    </submittedName>
</protein>
<organism evidence="2 3">
    <name type="scientific">Corallococcus terminator</name>
    <dbReference type="NCBI Taxonomy" id="2316733"/>
    <lineage>
        <taxon>Bacteria</taxon>
        <taxon>Pseudomonadati</taxon>
        <taxon>Myxococcota</taxon>
        <taxon>Myxococcia</taxon>
        <taxon>Myxococcales</taxon>
        <taxon>Cystobacterineae</taxon>
        <taxon>Myxococcaceae</taxon>
        <taxon>Corallococcus</taxon>
    </lineage>
</organism>
<evidence type="ECO:0000256" key="1">
    <source>
        <dbReference type="SAM" id="Phobius"/>
    </source>
</evidence>
<gene>
    <name evidence="2" type="ORF">D7V88_32700</name>
</gene>
<feature type="transmembrane region" description="Helical" evidence="1">
    <location>
        <begin position="317"/>
        <end position="337"/>
    </location>
</feature>
<dbReference type="Proteomes" id="UP000268094">
    <property type="component" value="Unassembled WGS sequence"/>
</dbReference>
<dbReference type="AlphaFoldDB" id="A0A3A8HYV4"/>
<feature type="transmembrane region" description="Helical" evidence="1">
    <location>
        <begin position="173"/>
        <end position="191"/>
    </location>
</feature>
<keyword evidence="1" id="KW-0812">Transmembrane</keyword>
<dbReference type="OrthoDB" id="185917at2"/>
<feature type="transmembrane region" description="Helical" evidence="1">
    <location>
        <begin position="145"/>
        <end position="164"/>
    </location>
</feature>
<evidence type="ECO:0000313" key="3">
    <source>
        <dbReference type="Proteomes" id="UP000268094"/>
    </source>
</evidence>
<sequence>MSDPSTRCPRCGAPRAAGPECPACGVIYLRAEVRAATRQAEERDAAKRDAVLHEAEDQRLALSEALEAHAVPTFVPLLVAAQPEQDPRLEGITFHTEETSGEGLLEARLRLCVLPAALLVAYLTVRSSGFGGVLRIVLTMPLHELGHAVTAWLCGFSATPFLWVTSVSEERSTLIPLAMAGLQAALVYQGWKRRQWTWMGVGAVLLLAQAVGTLGLDRMQGQALVTFGGDAGMMVLGTALMATFYVPPEHSLRRHALRWGFVAIGAAAFMDGFEQWWAALSHVERIPFGSIDGVGLSDPSKLVQTYGWNISHLIRRYVAVGITCLVALGLLYLGALWRVRGLLRRGTSTAG</sequence>
<proteinExistence type="predicted"/>
<dbReference type="RefSeq" id="WP_120544541.1">
    <property type="nucleotide sequence ID" value="NZ_RAVZ01000315.1"/>
</dbReference>
<keyword evidence="3" id="KW-1185">Reference proteome</keyword>
<feature type="transmembrane region" description="Helical" evidence="1">
    <location>
        <begin position="197"/>
        <end position="216"/>
    </location>
</feature>
<dbReference type="EMBL" id="RAVZ01000315">
    <property type="protein sequence ID" value="RKG76075.1"/>
    <property type="molecule type" value="Genomic_DNA"/>
</dbReference>
<name>A0A3A8HYV4_9BACT</name>
<feature type="transmembrane region" description="Helical" evidence="1">
    <location>
        <begin position="223"/>
        <end position="246"/>
    </location>
</feature>
<reference evidence="3" key="1">
    <citation type="submission" date="2018-09" db="EMBL/GenBank/DDBJ databases">
        <authorList>
            <person name="Livingstone P.G."/>
            <person name="Whitworth D.E."/>
        </authorList>
    </citation>
    <scope>NUCLEOTIDE SEQUENCE [LARGE SCALE GENOMIC DNA]</scope>
    <source>
        <strain evidence="3">CA054A</strain>
    </source>
</reference>
<keyword evidence="1" id="KW-0472">Membrane</keyword>
<accession>A0A3A8HYV4</accession>